<proteinExistence type="predicted"/>
<protein>
    <recommendedName>
        <fullName evidence="2">Reverse transcriptase domain-containing protein</fullName>
    </recommendedName>
</protein>
<name>A0A1X7TLW9_AMPQE</name>
<dbReference type="InParanoid" id="A0A1X7TLW9"/>
<sequence>LARGIVETVEDPGVVDGEKVHCLPHHAVVRRNRTTTKVRVVFDASARSNGPSLNDCLHVGPRFNQMILGILLRNPDEEPPVTQVLRYARVVFGVNRSPFLLKATIRHHSIYVDDSIGGADTEEGVWKLYCDYKRILSEGGFNLHKYIASGSVIDTYVIMNQHLTEQKVLGIRWKVKEDALVFDIREVGELANVTGPTKRNVLAVGQIYDPLGILTPITIRLKIFLQELHKSRIGWDQQLTGDLLDRWRILVSELRRSNFIEIPRYYFKGSGGERAINLYQLCGFCDASAKAYAAVVYLLTMTDTGIRCILMSSKTRVPPNFTADNSE</sequence>
<organism evidence="1">
    <name type="scientific">Amphimedon queenslandica</name>
    <name type="common">Sponge</name>
    <dbReference type="NCBI Taxonomy" id="400682"/>
    <lineage>
        <taxon>Eukaryota</taxon>
        <taxon>Metazoa</taxon>
        <taxon>Porifera</taxon>
        <taxon>Demospongiae</taxon>
        <taxon>Heteroscleromorpha</taxon>
        <taxon>Haplosclerida</taxon>
        <taxon>Niphatidae</taxon>
        <taxon>Amphimedon</taxon>
    </lineage>
</organism>
<dbReference type="EnsemblMetazoa" id="Aqu2.1.15633_001">
    <property type="protein sequence ID" value="Aqu2.1.15633_001"/>
    <property type="gene ID" value="Aqu2.1.15633"/>
</dbReference>
<dbReference type="PANTHER" id="PTHR47331">
    <property type="entry name" value="PHD-TYPE DOMAIN-CONTAINING PROTEIN"/>
    <property type="match status" value="1"/>
</dbReference>
<dbReference type="Pfam" id="PF05380">
    <property type="entry name" value="Peptidase_A17"/>
    <property type="match status" value="1"/>
</dbReference>
<reference evidence="1" key="1">
    <citation type="submission" date="2017-05" db="UniProtKB">
        <authorList>
            <consortium name="EnsemblMetazoa"/>
        </authorList>
    </citation>
    <scope>IDENTIFICATION</scope>
</reference>
<dbReference type="eggNOG" id="KOG0017">
    <property type="taxonomic scope" value="Eukaryota"/>
</dbReference>
<evidence type="ECO:0000313" key="1">
    <source>
        <dbReference type="EnsemblMetazoa" id="Aqu2.1.15633_001"/>
    </source>
</evidence>
<accession>A0A1X7TLW9</accession>
<dbReference type="InterPro" id="IPR008042">
    <property type="entry name" value="Retrotrans_Pao"/>
</dbReference>
<evidence type="ECO:0008006" key="2">
    <source>
        <dbReference type="Google" id="ProtNLM"/>
    </source>
</evidence>
<dbReference type="AlphaFoldDB" id="A0A1X7TLW9"/>
<dbReference type="OrthoDB" id="10069859at2759"/>